<dbReference type="AlphaFoldDB" id="A0A0F9G4N7"/>
<protein>
    <submittedName>
        <fullName evidence="1">Uncharacterized protein</fullName>
    </submittedName>
</protein>
<reference evidence="1" key="1">
    <citation type="journal article" date="2015" name="Nature">
        <title>Complex archaea that bridge the gap between prokaryotes and eukaryotes.</title>
        <authorList>
            <person name="Spang A."/>
            <person name="Saw J.H."/>
            <person name="Jorgensen S.L."/>
            <person name="Zaremba-Niedzwiedzka K."/>
            <person name="Martijn J."/>
            <person name="Lind A.E."/>
            <person name="van Eijk R."/>
            <person name="Schleper C."/>
            <person name="Guy L."/>
            <person name="Ettema T.J."/>
        </authorList>
    </citation>
    <scope>NUCLEOTIDE SEQUENCE</scope>
</reference>
<organism evidence="1">
    <name type="scientific">marine sediment metagenome</name>
    <dbReference type="NCBI Taxonomy" id="412755"/>
    <lineage>
        <taxon>unclassified sequences</taxon>
        <taxon>metagenomes</taxon>
        <taxon>ecological metagenomes</taxon>
    </lineage>
</organism>
<dbReference type="EMBL" id="LAZR01027812">
    <property type="protein sequence ID" value="KKL64540.1"/>
    <property type="molecule type" value="Genomic_DNA"/>
</dbReference>
<gene>
    <name evidence="1" type="ORF">LCGC14_2163950</name>
</gene>
<name>A0A0F9G4N7_9ZZZZ</name>
<accession>A0A0F9G4N7</accession>
<evidence type="ECO:0000313" key="1">
    <source>
        <dbReference type="EMBL" id="KKL64540.1"/>
    </source>
</evidence>
<proteinExistence type="predicted"/>
<comment type="caution">
    <text evidence="1">The sequence shown here is derived from an EMBL/GenBank/DDBJ whole genome shotgun (WGS) entry which is preliminary data.</text>
</comment>
<sequence length="56" mass="6381">MKTIKVIKTGATAVETRKQLRKGVNKVKVESRPNVGPELLDLIELDLEYIWSFRAP</sequence>